<dbReference type="AlphaFoldDB" id="A0A926ZJ87"/>
<evidence type="ECO:0008006" key="3">
    <source>
        <dbReference type="Google" id="ProtNLM"/>
    </source>
</evidence>
<dbReference type="Proteomes" id="UP000641646">
    <property type="component" value="Unassembled WGS sequence"/>
</dbReference>
<comment type="caution">
    <text evidence="1">The sequence shown here is derived from an EMBL/GenBank/DDBJ whole genome shotgun (WGS) entry which is preliminary data.</text>
</comment>
<gene>
    <name evidence="1" type="ORF">H6G03_16405</name>
</gene>
<reference evidence="1" key="1">
    <citation type="journal article" date="2015" name="ISME J.">
        <title>Draft Genome Sequence of Streptomyces incarnatus NRRL8089, which Produces the Nucleoside Antibiotic Sinefungin.</title>
        <authorList>
            <person name="Oshima K."/>
            <person name="Hattori M."/>
            <person name="Shimizu H."/>
            <person name="Fukuda K."/>
            <person name="Nemoto M."/>
            <person name="Inagaki K."/>
            <person name="Tamura T."/>
        </authorList>
    </citation>
    <scope>NUCLEOTIDE SEQUENCE</scope>
    <source>
        <strain evidence="1">FACHB-1375</strain>
    </source>
</reference>
<keyword evidence="2" id="KW-1185">Reference proteome</keyword>
<organism evidence="1 2">
    <name type="scientific">Aerosakkonema funiforme FACHB-1375</name>
    <dbReference type="NCBI Taxonomy" id="2949571"/>
    <lineage>
        <taxon>Bacteria</taxon>
        <taxon>Bacillati</taxon>
        <taxon>Cyanobacteriota</taxon>
        <taxon>Cyanophyceae</taxon>
        <taxon>Oscillatoriophycideae</taxon>
        <taxon>Aerosakkonematales</taxon>
        <taxon>Aerosakkonemataceae</taxon>
        <taxon>Aerosakkonema</taxon>
    </lineage>
</organism>
<accession>A0A926ZJ87</accession>
<evidence type="ECO:0000313" key="2">
    <source>
        <dbReference type="Proteomes" id="UP000641646"/>
    </source>
</evidence>
<evidence type="ECO:0000313" key="1">
    <source>
        <dbReference type="EMBL" id="MBD2182661.1"/>
    </source>
</evidence>
<sequence length="66" mass="7719">MPRKNGVWINFQASPDEKERLRQYCQQTQRCQSDVLRELIRSLPETKSCEEVTSVRAVVHPTKEST</sequence>
<protein>
    <recommendedName>
        <fullName evidence="3">CopG family transcriptional regulator</fullName>
    </recommendedName>
</protein>
<proteinExistence type="predicted"/>
<dbReference type="RefSeq" id="WP_190465598.1">
    <property type="nucleotide sequence ID" value="NZ_JACJPW010000040.1"/>
</dbReference>
<dbReference type="EMBL" id="JACJPW010000040">
    <property type="protein sequence ID" value="MBD2182661.1"/>
    <property type="molecule type" value="Genomic_DNA"/>
</dbReference>
<name>A0A926ZJ87_9CYAN</name>
<reference evidence="1" key="2">
    <citation type="submission" date="2020-08" db="EMBL/GenBank/DDBJ databases">
        <authorList>
            <person name="Chen M."/>
            <person name="Teng W."/>
            <person name="Zhao L."/>
            <person name="Hu C."/>
            <person name="Zhou Y."/>
            <person name="Han B."/>
            <person name="Song L."/>
            <person name="Shu W."/>
        </authorList>
    </citation>
    <scope>NUCLEOTIDE SEQUENCE</scope>
    <source>
        <strain evidence="1">FACHB-1375</strain>
    </source>
</reference>